<dbReference type="RefSeq" id="WP_086889960.1">
    <property type="nucleotide sequence ID" value="NZ_CP019893.1"/>
</dbReference>
<dbReference type="InterPro" id="IPR036097">
    <property type="entry name" value="HisK_dim/P_sf"/>
</dbReference>
<dbReference type="GO" id="GO:0000155">
    <property type="term" value="F:phosphorelay sensor kinase activity"/>
    <property type="evidence" value="ECO:0007669"/>
    <property type="project" value="InterPro"/>
</dbReference>
<reference evidence="10" key="1">
    <citation type="submission" date="2017-02" db="EMBL/GenBank/DDBJ databases">
        <title>Natronthermophilus aegyptiacus gen. nov.,sp. nov., an aerobic, extremely halophilic alkalithermophilic archaeon isolated from the athalassohaline Wadi An Natrun, Egypt.</title>
        <authorList>
            <person name="Zhao B."/>
        </authorList>
    </citation>
    <scope>NUCLEOTIDE SEQUENCE [LARGE SCALE GENOMIC DNA]</scope>
    <source>
        <strain evidence="10">JW/NM-HA 15</strain>
    </source>
</reference>
<evidence type="ECO:0000256" key="2">
    <source>
        <dbReference type="ARBA" id="ARBA00012438"/>
    </source>
</evidence>
<dbReference type="SMART" id="SM00091">
    <property type="entry name" value="PAS"/>
    <property type="match status" value="1"/>
</dbReference>
<dbReference type="Pfam" id="PF08448">
    <property type="entry name" value="PAS_4"/>
    <property type="match status" value="1"/>
</dbReference>
<dbReference type="EC" id="2.7.13.3" evidence="2"/>
<dbReference type="GeneID" id="32896195"/>
<dbReference type="AlphaFoldDB" id="A0A2Z2HXH5"/>
<dbReference type="PANTHER" id="PTHR42878:SF15">
    <property type="entry name" value="BACTERIOPHYTOCHROME"/>
    <property type="match status" value="1"/>
</dbReference>
<dbReference type="PROSITE" id="PS50112">
    <property type="entry name" value="PAS"/>
    <property type="match status" value="1"/>
</dbReference>
<evidence type="ECO:0000313" key="10">
    <source>
        <dbReference type="Proteomes" id="UP000250088"/>
    </source>
</evidence>
<dbReference type="InterPro" id="IPR003594">
    <property type="entry name" value="HATPase_dom"/>
</dbReference>
<dbReference type="SUPFAM" id="SSF47384">
    <property type="entry name" value="Homodimeric domain of signal transducing histidine kinase"/>
    <property type="match status" value="1"/>
</dbReference>
<proteinExistence type="predicted"/>
<dbReference type="KEGG" id="naj:B1756_18940"/>
<dbReference type="GO" id="GO:0007234">
    <property type="term" value="P:osmosensory signaling via phosphorelay pathway"/>
    <property type="evidence" value="ECO:0007669"/>
    <property type="project" value="TreeGrafter"/>
</dbReference>
<dbReference type="PROSITE" id="PS50109">
    <property type="entry name" value="HIS_KIN"/>
    <property type="match status" value="1"/>
</dbReference>
<dbReference type="SMART" id="SM00387">
    <property type="entry name" value="HATPase_c"/>
    <property type="match status" value="1"/>
</dbReference>
<evidence type="ECO:0000259" key="8">
    <source>
        <dbReference type="PROSITE" id="PS50112"/>
    </source>
</evidence>
<dbReference type="Gene3D" id="1.10.287.130">
    <property type="match status" value="1"/>
</dbReference>
<dbReference type="InterPro" id="IPR005467">
    <property type="entry name" value="His_kinase_dom"/>
</dbReference>
<dbReference type="Proteomes" id="UP000250088">
    <property type="component" value="Chromosome"/>
</dbReference>
<organism evidence="9 10">
    <name type="scientific">Natrarchaeobaculum aegyptiacum</name>
    <dbReference type="NCBI Taxonomy" id="745377"/>
    <lineage>
        <taxon>Archaea</taxon>
        <taxon>Methanobacteriati</taxon>
        <taxon>Methanobacteriota</taxon>
        <taxon>Stenosarchaea group</taxon>
        <taxon>Halobacteria</taxon>
        <taxon>Halobacteriales</taxon>
        <taxon>Natrialbaceae</taxon>
        <taxon>Natrarchaeobaculum</taxon>
    </lineage>
</organism>
<dbReference type="EMBL" id="CP019893">
    <property type="protein sequence ID" value="ARS91593.1"/>
    <property type="molecule type" value="Genomic_DNA"/>
</dbReference>
<keyword evidence="10" id="KW-1185">Reference proteome</keyword>
<name>A0A2Z2HXH5_9EURY</name>
<keyword evidence="5" id="KW-0418">Kinase</keyword>
<dbReference type="Gene3D" id="3.30.565.10">
    <property type="entry name" value="Histidine kinase-like ATPase, C-terminal domain"/>
    <property type="match status" value="1"/>
</dbReference>
<evidence type="ECO:0000259" key="7">
    <source>
        <dbReference type="PROSITE" id="PS50109"/>
    </source>
</evidence>
<dbReference type="GO" id="GO:0030295">
    <property type="term" value="F:protein kinase activator activity"/>
    <property type="evidence" value="ECO:0007669"/>
    <property type="project" value="TreeGrafter"/>
</dbReference>
<dbReference type="InterPro" id="IPR003661">
    <property type="entry name" value="HisK_dim/P_dom"/>
</dbReference>
<keyword evidence="3" id="KW-0597">Phosphoprotein</keyword>
<dbReference type="NCBIfam" id="TIGR00229">
    <property type="entry name" value="sensory_box"/>
    <property type="match status" value="1"/>
</dbReference>
<dbReference type="SUPFAM" id="SSF55785">
    <property type="entry name" value="PYP-like sensor domain (PAS domain)"/>
    <property type="match status" value="1"/>
</dbReference>
<dbReference type="PRINTS" id="PR00344">
    <property type="entry name" value="BCTRLSENSOR"/>
</dbReference>
<comment type="catalytic activity">
    <reaction evidence="1">
        <text>ATP + protein L-histidine = ADP + protein N-phospho-L-histidine.</text>
        <dbReference type="EC" id="2.7.13.3"/>
    </reaction>
</comment>
<dbReference type="InterPro" id="IPR004358">
    <property type="entry name" value="Sig_transdc_His_kin-like_C"/>
</dbReference>
<evidence type="ECO:0000256" key="4">
    <source>
        <dbReference type="ARBA" id="ARBA00022679"/>
    </source>
</evidence>
<dbReference type="SUPFAM" id="SSF55874">
    <property type="entry name" value="ATPase domain of HSP90 chaperone/DNA topoisomerase II/histidine kinase"/>
    <property type="match status" value="1"/>
</dbReference>
<dbReference type="InterPro" id="IPR013656">
    <property type="entry name" value="PAS_4"/>
</dbReference>
<dbReference type="Pfam" id="PF02518">
    <property type="entry name" value="HATPase_c"/>
    <property type="match status" value="1"/>
</dbReference>
<protein>
    <recommendedName>
        <fullName evidence="2">histidine kinase</fullName>
        <ecNumber evidence="2">2.7.13.3</ecNumber>
    </recommendedName>
</protein>
<feature type="domain" description="Histidine kinase" evidence="7">
    <location>
        <begin position="146"/>
        <end position="362"/>
    </location>
</feature>
<dbReference type="CDD" id="cd00082">
    <property type="entry name" value="HisKA"/>
    <property type="match status" value="1"/>
</dbReference>
<evidence type="ECO:0000256" key="5">
    <source>
        <dbReference type="ARBA" id="ARBA00022777"/>
    </source>
</evidence>
<keyword evidence="4" id="KW-0808">Transferase</keyword>
<accession>A0A2Z2HXH5</accession>
<gene>
    <name evidence="9" type="ORF">B1756_18940</name>
</gene>
<dbReference type="PANTHER" id="PTHR42878">
    <property type="entry name" value="TWO-COMPONENT HISTIDINE KINASE"/>
    <property type="match status" value="1"/>
</dbReference>
<evidence type="ECO:0000256" key="3">
    <source>
        <dbReference type="ARBA" id="ARBA00022553"/>
    </source>
</evidence>
<dbReference type="InterPro" id="IPR036890">
    <property type="entry name" value="HATPase_C_sf"/>
</dbReference>
<dbReference type="InterPro" id="IPR050351">
    <property type="entry name" value="BphY/WalK/GraS-like"/>
</dbReference>
<dbReference type="InterPro" id="IPR000014">
    <property type="entry name" value="PAS"/>
</dbReference>
<evidence type="ECO:0000256" key="1">
    <source>
        <dbReference type="ARBA" id="ARBA00000085"/>
    </source>
</evidence>
<dbReference type="InterPro" id="IPR035965">
    <property type="entry name" value="PAS-like_dom_sf"/>
</dbReference>
<feature type="domain" description="PAS" evidence="8">
    <location>
        <begin position="20"/>
        <end position="64"/>
    </location>
</feature>
<dbReference type="GO" id="GO:0016020">
    <property type="term" value="C:membrane"/>
    <property type="evidence" value="ECO:0007669"/>
    <property type="project" value="UniProtKB-SubCell"/>
</dbReference>
<dbReference type="CDD" id="cd00130">
    <property type="entry name" value="PAS"/>
    <property type="match status" value="1"/>
</dbReference>
<dbReference type="Gene3D" id="3.30.450.20">
    <property type="entry name" value="PAS domain"/>
    <property type="match status" value="1"/>
</dbReference>
<dbReference type="GO" id="GO:0000156">
    <property type="term" value="F:phosphorelay response regulator activity"/>
    <property type="evidence" value="ECO:0007669"/>
    <property type="project" value="TreeGrafter"/>
</dbReference>
<dbReference type="OrthoDB" id="3369at2157"/>
<evidence type="ECO:0000313" key="9">
    <source>
        <dbReference type="EMBL" id="ARS91593.1"/>
    </source>
</evidence>
<keyword evidence="6" id="KW-0472">Membrane</keyword>
<evidence type="ECO:0000256" key="6">
    <source>
        <dbReference type="ARBA" id="ARBA00023136"/>
    </source>
</evidence>
<sequence>MDCHRALVEYLGGEDPASRVSTFFEQMVEGVGVGVGAVGEHGRFVYVNERYADLVGRSRADLVGAEVGDVNPDLDQSRFDDYWKSFSMGETRVYEGAHRTSRGDEIPIQVHVTRVEIAGSEFNVGTIKDVTELRQRREQLDVLRRVLRHDLRNRLNVVSGYVELIELQLDGDDELRDHFEQIQSEIEHLLATSENSRRLEELLDATVAGSDSERTALDLHGLLEDAVATTRKKFPEATISYDPLDAESTSVRVLAAEFLGQAITHVLSNAVIHNDAADPRVEVTTRVRGDRVLLSIADNGPGIDDDRKDLVFGREERDQLHHGRGFGLFFVGNVVEKSGGEIWIDDNDPRGAIFRIELPLER</sequence>